<reference evidence="2" key="1">
    <citation type="submission" date="2025-08" db="UniProtKB">
        <authorList>
            <consortium name="Ensembl"/>
        </authorList>
    </citation>
    <scope>IDENTIFICATION</scope>
</reference>
<evidence type="ECO:0000256" key="1">
    <source>
        <dbReference type="SAM" id="Phobius"/>
    </source>
</evidence>
<keyword evidence="1" id="KW-1133">Transmembrane helix</keyword>
<proteinExistence type="predicted"/>
<evidence type="ECO:0008006" key="4">
    <source>
        <dbReference type="Google" id="ProtNLM"/>
    </source>
</evidence>
<dbReference type="PANTHER" id="PTHR15233:SF1">
    <property type="entry name" value="ATP SYNTHASE SUBUNIT ATP5MJ, MITOCHONDRIAL"/>
    <property type="match status" value="1"/>
</dbReference>
<dbReference type="InterPro" id="IPR012574">
    <property type="entry name" value="ATP5MJ"/>
</dbReference>
<evidence type="ECO:0000313" key="3">
    <source>
        <dbReference type="Proteomes" id="UP000261380"/>
    </source>
</evidence>
<dbReference type="PANTHER" id="PTHR15233">
    <property type="entry name" value="MITOCHONDRIAL PROTEOLIPID"/>
    <property type="match status" value="1"/>
</dbReference>
<name>A0A3B5MXK4_9TELE</name>
<sequence length="49" mass="5723">MLLGAVRRWWAQVGPYYTKPYRDVFIGVGIMTIIYYKISYGGKLKKPSH</sequence>
<keyword evidence="1" id="KW-0812">Transmembrane</keyword>
<feature type="transmembrane region" description="Helical" evidence="1">
    <location>
        <begin position="20"/>
        <end position="38"/>
    </location>
</feature>
<keyword evidence="1" id="KW-0472">Membrane</keyword>
<dbReference type="GeneTree" id="ENSGT01140000284012"/>
<protein>
    <recommendedName>
        <fullName evidence="4">ATP synthase membrane subunit 6.8PL</fullName>
    </recommendedName>
</protein>
<dbReference type="Ensembl" id="ENSXCOT00000025056.1">
    <property type="protein sequence ID" value="ENSXCOP00000024755.1"/>
    <property type="gene ID" value="ENSXCOG00000018491.1"/>
</dbReference>
<dbReference type="Proteomes" id="UP000261380">
    <property type="component" value="Unplaced"/>
</dbReference>
<dbReference type="AlphaFoldDB" id="A0A3B5MXK4"/>
<evidence type="ECO:0000313" key="2">
    <source>
        <dbReference type="Ensembl" id="ENSXCOP00000024755.1"/>
    </source>
</evidence>
<keyword evidence="3" id="KW-1185">Reference proteome</keyword>
<dbReference type="Pfam" id="PF08039">
    <property type="entry name" value="Mit_proteolip"/>
    <property type="match status" value="1"/>
</dbReference>
<reference evidence="2" key="2">
    <citation type="submission" date="2025-09" db="UniProtKB">
        <authorList>
            <consortium name="Ensembl"/>
        </authorList>
    </citation>
    <scope>IDENTIFICATION</scope>
</reference>
<accession>A0A3B5MXK4</accession>
<organism evidence="2 3">
    <name type="scientific">Xiphophorus couchianus</name>
    <name type="common">Monterrey platyfish</name>
    <dbReference type="NCBI Taxonomy" id="32473"/>
    <lineage>
        <taxon>Eukaryota</taxon>
        <taxon>Metazoa</taxon>
        <taxon>Chordata</taxon>
        <taxon>Craniata</taxon>
        <taxon>Vertebrata</taxon>
        <taxon>Euteleostomi</taxon>
        <taxon>Actinopterygii</taxon>
        <taxon>Neopterygii</taxon>
        <taxon>Teleostei</taxon>
        <taxon>Neoteleostei</taxon>
        <taxon>Acanthomorphata</taxon>
        <taxon>Ovalentaria</taxon>
        <taxon>Atherinomorphae</taxon>
        <taxon>Cyprinodontiformes</taxon>
        <taxon>Poeciliidae</taxon>
        <taxon>Poeciliinae</taxon>
        <taxon>Xiphophorus</taxon>
    </lineage>
</organism>
<dbReference type="GO" id="GO:0005739">
    <property type="term" value="C:mitochondrion"/>
    <property type="evidence" value="ECO:0007669"/>
    <property type="project" value="InterPro"/>
</dbReference>